<protein>
    <recommendedName>
        <fullName evidence="1">Polymerase nucleotidyl transferase domain-containing protein</fullName>
    </recommendedName>
</protein>
<comment type="caution">
    <text evidence="2">The sequence shown here is derived from an EMBL/GenBank/DDBJ whole genome shotgun (WGS) entry which is preliminary data.</text>
</comment>
<keyword evidence="3" id="KW-1185">Reference proteome</keyword>
<organism evidence="2 3">
    <name type="scientific">candidate division MSBL1 archaeon SCGC-AAA259J03</name>
    <dbReference type="NCBI Taxonomy" id="1698269"/>
    <lineage>
        <taxon>Archaea</taxon>
        <taxon>Methanobacteriati</taxon>
        <taxon>Methanobacteriota</taxon>
        <taxon>candidate division MSBL1</taxon>
    </lineage>
</organism>
<dbReference type="AlphaFoldDB" id="A0A656YWN0"/>
<gene>
    <name evidence="2" type="ORF">AKJ39_01520</name>
</gene>
<dbReference type="CDD" id="cd05403">
    <property type="entry name" value="NT_KNTase_like"/>
    <property type="match status" value="1"/>
</dbReference>
<dbReference type="InterPro" id="IPR052548">
    <property type="entry name" value="Type_VII_TA_antitoxin"/>
</dbReference>
<dbReference type="Gene3D" id="3.30.460.10">
    <property type="entry name" value="Beta Polymerase, domain 2"/>
    <property type="match status" value="1"/>
</dbReference>
<feature type="domain" description="Polymerase nucleotidyl transferase" evidence="1">
    <location>
        <begin position="8"/>
        <end position="79"/>
    </location>
</feature>
<dbReference type="GO" id="GO:0016779">
    <property type="term" value="F:nucleotidyltransferase activity"/>
    <property type="evidence" value="ECO:0007669"/>
    <property type="project" value="InterPro"/>
</dbReference>
<evidence type="ECO:0000259" key="1">
    <source>
        <dbReference type="Pfam" id="PF01909"/>
    </source>
</evidence>
<sequence>MARELVTESLKFLGDDLVSIVLYGSIARGEAEEDSDMDVLVVAHDLPSSFSERVEHLYPVKKACQSTRVELWEEEGVYCTIQVYPLSPDETEDLRPLFLDVTTDGKLLFDRNGFMEDRLERWRKRLSELGARKVNLPDGSWFWDLNAEDGEVVEV</sequence>
<reference evidence="2 3" key="1">
    <citation type="journal article" date="2016" name="Sci. Rep.">
        <title>Metabolic traits of an uncultured archaeal lineage -MSBL1- from brine pools of the Red Sea.</title>
        <authorList>
            <person name="Mwirichia R."/>
            <person name="Alam I."/>
            <person name="Rashid M."/>
            <person name="Vinu M."/>
            <person name="Ba-Alawi W."/>
            <person name="Anthony Kamau A."/>
            <person name="Kamanda Ngugi D."/>
            <person name="Goker M."/>
            <person name="Klenk H.P."/>
            <person name="Bajic V."/>
            <person name="Stingl U."/>
        </authorList>
    </citation>
    <scope>NUCLEOTIDE SEQUENCE [LARGE SCALE GENOMIC DNA]</scope>
    <source>
        <strain evidence="2">SCGC-AAA259J03</strain>
    </source>
</reference>
<dbReference type="EMBL" id="LHXT01000014">
    <property type="protein sequence ID" value="KXA98591.1"/>
    <property type="molecule type" value="Genomic_DNA"/>
</dbReference>
<proteinExistence type="predicted"/>
<dbReference type="SUPFAM" id="SSF81301">
    <property type="entry name" value="Nucleotidyltransferase"/>
    <property type="match status" value="1"/>
</dbReference>
<accession>A0A656YWN0</accession>
<dbReference type="Proteomes" id="UP000070257">
    <property type="component" value="Unassembled WGS sequence"/>
</dbReference>
<dbReference type="Pfam" id="PF01909">
    <property type="entry name" value="NTP_transf_2"/>
    <property type="match status" value="1"/>
</dbReference>
<evidence type="ECO:0000313" key="2">
    <source>
        <dbReference type="EMBL" id="KXA98591.1"/>
    </source>
</evidence>
<dbReference type="PANTHER" id="PTHR33933:SF1">
    <property type="entry name" value="PROTEIN ADENYLYLTRANSFERASE MNTA-RELATED"/>
    <property type="match status" value="1"/>
</dbReference>
<name>A0A656YWN0_9EURY</name>
<evidence type="ECO:0000313" key="3">
    <source>
        <dbReference type="Proteomes" id="UP000070257"/>
    </source>
</evidence>
<dbReference type="InterPro" id="IPR002934">
    <property type="entry name" value="Polymerase_NTP_transf_dom"/>
</dbReference>
<dbReference type="InterPro" id="IPR043519">
    <property type="entry name" value="NT_sf"/>
</dbReference>
<dbReference type="PANTHER" id="PTHR33933">
    <property type="entry name" value="NUCLEOTIDYLTRANSFERASE"/>
    <property type="match status" value="1"/>
</dbReference>